<evidence type="ECO:0000259" key="1">
    <source>
        <dbReference type="Pfam" id="PF04149"/>
    </source>
</evidence>
<feature type="domain" description="DUF397" evidence="1">
    <location>
        <begin position="5"/>
        <end position="57"/>
    </location>
</feature>
<dbReference type="RefSeq" id="WP_344640113.1">
    <property type="nucleotide sequence ID" value="NZ_BAAATR010000040.1"/>
</dbReference>
<keyword evidence="3" id="KW-1185">Reference proteome</keyword>
<gene>
    <name evidence="2" type="ORF">GCM10010430_64740</name>
</gene>
<name>A0ABN3ETQ5_9ACTN</name>
<comment type="caution">
    <text evidence="2">The sequence shown here is derived from an EMBL/GenBank/DDBJ whole genome shotgun (WGS) entry which is preliminary data.</text>
</comment>
<sequence length="63" mass="7042">MSTPLKWFKSSHSDAHGNNCIEVATRPHTIHVRDSKDKDGPQLAFSPTSWAEFVAYAARQSVE</sequence>
<dbReference type="Pfam" id="PF04149">
    <property type="entry name" value="DUF397"/>
    <property type="match status" value="1"/>
</dbReference>
<reference evidence="2 3" key="1">
    <citation type="journal article" date="2019" name="Int. J. Syst. Evol. Microbiol.">
        <title>The Global Catalogue of Microorganisms (GCM) 10K type strain sequencing project: providing services to taxonomists for standard genome sequencing and annotation.</title>
        <authorList>
            <consortium name="The Broad Institute Genomics Platform"/>
            <consortium name="The Broad Institute Genome Sequencing Center for Infectious Disease"/>
            <person name="Wu L."/>
            <person name="Ma J."/>
        </authorList>
    </citation>
    <scope>NUCLEOTIDE SEQUENCE [LARGE SCALE GENOMIC DNA]</scope>
    <source>
        <strain evidence="2 3">JCM 7356</strain>
    </source>
</reference>
<evidence type="ECO:0000313" key="3">
    <source>
        <dbReference type="Proteomes" id="UP001500305"/>
    </source>
</evidence>
<dbReference type="EMBL" id="BAAATR010000040">
    <property type="protein sequence ID" value="GAA2270117.1"/>
    <property type="molecule type" value="Genomic_DNA"/>
</dbReference>
<dbReference type="InterPro" id="IPR007278">
    <property type="entry name" value="DUF397"/>
</dbReference>
<proteinExistence type="predicted"/>
<evidence type="ECO:0000313" key="2">
    <source>
        <dbReference type="EMBL" id="GAA2270117.1"/>
    </source>
</evidence>
<organism evidence="2 3">
    <name type="scientific">Kitasatospora cystarginea</name>
    <dbReference type="NCBI Taxonomy" id="58350"/>
    <lineage>
        <taxon>Bacteria</taxon>
        <taxon>Bacillati</taxon>
        <taxon>Actinomycetota</taxon>
        <taxon>Actinomycetes</taxon>
        <taxon>Kitasatosporales</taxon>
        <taxon>Streptomycetaceae</taxon>
        <taxon>Kitasatospora</taxon>
    </lineage>
</organism>
<dbReference type="Proteomes" id="UP001500305">
    <property type="component" value="Unassembled WGS sequence"/>
</dbReference>
<accession>A0ABN3ETQ5</accession>
<protein>
    <submittedName>
        <fullName evidence="2">DUF397 domain-containing protein</fullName>
    </submittedName>
</protein>